<reference evidence="5 6" key="1">
    <citation type="journal article" date="2023" name="Plant">
        <title>Draft Genome Sequence Resource of CBPPT1, a 'Candidatus Phytoplasma trifolii'-Related Strain Associated with Potato Purple Top Disease in the Columbia Basin, U.S.A.</title>
        <authorList>
            <person name="Wei W."/>
            <person name="Shao J."/>
            <person name="Bottner-Parker K.D."/>
            <person name="Zhao Y."/>
        </authorList>
    </citation>
    <scope>NUCLEOTIDE SEQUENCE [LARGE SCALE GENOMIC DNA]</scope>
    <source>
        <strain evidence="5 6">CBPPT1</strain>
    </source>
</reference>
<evidence type="ECO:0000259" key="4">
    <source>
        <dbReference type="PROSITE" id="PS51192"/>
    </source>
</evidence>
<dbReference type="SUPFAM" id="SSF52540">
    <property type="entry name" value="P-loop containing nucleoside triphosphate hydrolases"/>
    <property type="match status" value="2"/>
</dbReference>
<feature type="domain" description="Helicase ATP-binding" evidence="4">
    <location>
        <begin position="274"/>
        <end position="442"/>
    </location>
</feature>
<dbReference type="InterPro" id="IPR005259">
    <property type="entry name" value="PriA"/>
</dbReference>
<protein>
    <submittedName>
        <fullName evidence="5">Primosomal protein N</fullName>
    </submittedName>
</protein>
<dbReference type="InterPro" id="IPR041222">
    <property type="entry name" value="PriA_3primeBD"/>
</dbReference>
<evidence type="ECO:0000256" key="3">
    <source>
        <dbReference type="ARBA" id="ARBA00023125"/>
    </source>
</evidence>
<dbReference type="PANTHER" id="PTHR30580">
    <property type="entry name" value="PRIMOSOMAL PROTEIN N"/>
    <property type="match status" value="1"/>
</dbReference>
<gene>
    <name evidence="5" type="ORF">M8044_000259</name>
</gene>
<dbReference type="InterPro" id="IPR027417">
    <property type="entry name" value="P-loop_NTPase"/>
</dbReference>
<comment type="caution">
    <text evidence="5">The sequence shown here is derived from an EMBL/GenBank/DDBJ whole genome shotgun (WGS) entry which is preliminary data.</text>
</comment>
<evidence type="ECO:0000256" key="1">
    <source>
        <dbReference type="ARBA" id="ARBA00022741"/>
    </source>
</evidence>
<proteinExistence type="predicted"/>
<accession>A0ABT5L8U5</accession>
<dbReference type="Gene3D" id="3.40.50.300">
    <property type="entry name" value="P-loop containing nucleotide triphosphate hydrolases"/>
    <property type="match status" value="1"/>
</dbReference>
<dbReference type="InterPro" id="IPR042115">
    <property type="entry name" value="PriA_3primeBD_sf"/>
</dbReference>
<keyword evidence="2" id="KW-0067">ATP-binding</keyword>
<sequence length="784" mass="92279">MLYAEVIVDNKIPHLTEYFDYLIPQEWKKIIKKGMRVIVPFGSKNTYRLGYILKLKEESLFEKKAKAIVEILDKVPFLNEELFLMAEEILKIPFINTSLAYNVIIPRSFLSTYMRQITILQEKELPSQIQEYLVKKKGFLTLKDNFLSKDKLLELQKRKIIDSKIIIFKKDYRPKLLNFYYLNPCLTEIPNLKLTTKQQKIIQSLKGSITNNKIYFYSKEDICKFLSSVMLKKFVEQKIILIQKKEVFRKPKEINLNLVNSFVLNKKQDYVYKQICWDSYNNYLLYYDQYEDKIAIYLKLIQTALQKQKQVLILVAEIILIISLKEQIQKYFPNIELTILKNESGLIKHYQKNQDIQYQKIFIVIGTKKAIFAPLQKIGVLIIDEENDESLIEKDKTPNYDAKELAYIRAKYHNIPLIFFTTMPSMDSYLGIKQKQIIFFDLTKKNKKMMQLIDMKQELKQGNLSPLSSVLLEKLMKNIKEKKKTILFINILGFAPFVLCRFCGYVPKCDKCRQNLVFFHQSYIFKCTFCHYNRPFSSKCPCCSNSLLKNVTLGIEYILIFLKKQIPSVNLAIIDSNSVQTLSQYQNILKKLDNNEIDLLLGTEMVAKNLKLPSIETVGILMVDALLNIPHFKATEKTFQLLMKMSNYLSDEGEMIVQGYNIQHYTLQKGQYYDIFSFLEQSLKERKLTNNPPFAFYSKILISHKNYLKVSSIALKIKENLENHLCYKIKILGPTYPLIFYKNKNYRVLLTLKYNDWPLDLNFIIEQNLNEDALLLFDRFAAVI</sequence>
<dbReference type="NCBIfam" id="TIGR00595">
    <property type="entry name" value="priA"/>
    <property type="match status" value="1"/>
</dbReference>
<dbReference type="RefSeq" id="WP_273585255.1">
    <property type="nucleotide sequence ID" value="NZ_JANHJP010000004.1"/>
</dbReference>
<dbReference type="PROSITE" id="PS51192">
    <property type="entry name" value="HELICASE_ATP_BIND_1"/>
    <property type="match status" value="1"/>
</dbReference>
<dbReference type="InterPro" id="IPR014001">
    <property type="entry name" value="Helicase_ATP-bd"/>
</dbReference>
<keyword evidence="1" id="KW-0547">Nucleotide-binding</keyword>
<dbReference type="Gene3D" id="3.40.1440.60">
    <property type="entry name" value="PriA, 3(prime) DNA-binding domain"/>
    <property type="match status" value="1"/>
</dbReference>
<evidence type="ECO:0000313" key="6">
    <source>
        <dbReference type="Proteomes" id="UP001221763"/>
    </source>
</evidence>
<dbReference type="Pfam" id="PF17764">
    <property type="entry name" value="PriA_3primeBD"/>
    <property type="match status" value="1"/>
</dbReference>
<name>A0ABT5L8U5_9MOLU</name>
<dbReference type="EMBL" id="JANHJP010000004">
    <property type="protein sequence ID" value="MDC9032038.1"/>
    <property type="molecule type" value="Genomic_DNA"/>
</dbReference>
<keyword evidence="6" id="KW-1185">Reference proteome</keyword>
<organism evidence="5 6">
    <name type="scientific">Columbia Basin potato purple top phytoplasma</name>
    <dbReference type="NCBI Taxonomy" id="307134"/>
    <lineage>
        <taxon>Bacteria</taxon>
        <taxon>Bacillati</taxon>
        <taxon>Mycoplasmatota</taxon>
        <taxon>Mollicutes</taxon>
        <taxon>Acholeplasmatales</taxon>
        <taxon>Acholeplasmataceae</taxon>
        <taxon>Candidatus Phytoplasma</taxon>
        <taxon>16SrVI (Clover proliferation group)</taxon>
    </lineage>
</organism>
<keyword evidence="3" id="KW-0238">DNA-binding</keyword>
<evidence type="ECO:0000256" key="2">
    <source>
        <dbReference type="ARBA" id="ARBA00022840"/>
    </source>
</evidence>
<dbReference type="PANTHER" id="PTHR30580:SF1">
    <property type="entry name" value="COMF OPERON PROTEIN 1"/>
    <property type="match status" value="1"/>
</dbReference>
<evidence type="ECO:0000313" key="5">
    <source>
        <dbReference type="EMBL" id="MDC9032038.1"/>
    </source>
</evidence>
<dbReference type="Proteomes" id="UP001221763">
    <property type="component" value="Unassembled WGS sequence"/>
</dbReference>